<reference evidence="1 2" key="1">
    <citation type="submission" date="2018-04" db="EMBL/GenBank/DDBJ databases">
        <title>Novel Campyloabacter and Helicobacter Species and Strains.</title>
        <authorList>
            <person name="Mannion A.J."/>
            <person name="Shen Z."/>
            <person name="Fox J.G."/>
        </authorList>
    </citation>
    <scope>NUCLEOTIDE SEQUENCE [LARGE SCALE GENOMIC DNA]</scope>
    <source>
        <strain evidence="1 2">MIT 04-9366</strain>
    </source>
</reference>
<gene>
    <name evidence="1" type="ORF">CQA58_01825</name>
</gene>
<dbReference type="Proteomes" id="UP000257045">
    <property type="component" value="Unassembled WGS sequence"/>
</dbReference>
<accession>A0A3D8J3S8</accession>
<dbReference type="RefSeq" id="WP_115569015.1">
    <property type="nucleotide sequence ID" value="NZ_NXLV01000002.1"/>
</dbReference>
<organism evidence="1 2">
    <name type="scientific">Helicobacter brantae</name>
    <dbReference type="NCBI Taxonomy" id="375927"/>
    <lineage>
        <taxon>Bacteria</taxon>
        <taxon>Pseudomonadati</taxon>
        <taxon>Campylobacterota</taxon>
        <taxon>Epsilonproteobacteria</taxon>
        <taxon>Campylobacterales</taxon>
        <taxon>Helicobacteraceae</taxon>
        <taxon>Helicobacter</taxon>
    </lineage>
</organism>
<evidence type="ECO:0000313" key="2">
    <source>
        <dbReference type="Proteomes" id="UP000257045"/>
    </source>
</evidence>
<comment type="caution">
    <text evidence="1">The sequence shown here is derived from an EMBL/GenBank/DDBJ whole genome shotgun (WGS) entry which is preliminary data.</text>
</comment>
<protein>
    <submittedName>
        <fullName evidence="1">Uncharacterized protein</fullName>
    </submittedName>
</protein>
<evidence type="ECO:0000313" key="1">
    <source>
        <dbReference type="EMBL" id="RDU71805.1"/>
    </source>
</evidence>
<keyword evidence="2" id="KW-1185">Reference proteome</keyword>
<proteinExistence type="predicted"/>
<name>A0A3D8J3S8_9HELI</name>
<dbReference type="EMBL" id="NXLV01000002">
    <property type="protein sequence ID" value="RDU71805.1"/>
    <property type="molecule type" value="Genomic_DNA"/>
</dbReference>
<sequence>MFGKSNEKQAEKQFVEFVENRKLDKDEILSFIDKMKQISPENIREALLEKKSGNILYDFFSFLIEKKGKKPEEIEEYLKHLDIDTIRAACNYEERKVALFKLVDAIEWVQDHFDEKKHIGACVLKEQGEKEIVLKICFLGLDKKPLSNMGDLYLKVIAKSIDQDCSDAFGDKNMIVFE</sequence>
<dbReference type="OrthoDB" id="5328979at2"/>
<dbReference type="AlphaFoldDB" id="A0A3D8J3S8"/>